<keyword evidence="6" id="KW-0963">Cytoplasm</keyword>
<dbReference type="EMBL" id="JAUNQW010000012">
    <property type="protein sequence ID" value="MDO5457454.1"/>
    <property type="molecule type" value="Genomic_DNA"/>
</dbReference>
<keyword evidence="3 6" id="KW-0055">Arginine biosynthesis</keyword>
<dbReference type="GO" id="GO:0005829">
    <property type="term" value="C:cytosol"/>
    <property type="evidence" value="ECO:0007669"/>
    <property type="project" value="TreeGrafter"/>
</dbReference>
<evidence type="ECO:0000256" key="5">
    <source>
        <dbReference type="ARBA" id="ARBA00023239"/>
    </source>
</evidence>
<reference evidence="9" key="1">
    <citation type="submission" date="2023-07" db="EMBL/GenBank/DDBJ databases">
        <title>Between Cages and Wild: Unraveling the Impact of Captivity on Animal Microbiomes and Antimicrobial Resistance.</title>
        <authorList>
            <person name="Schmartz G.P."/>
            <person name="Rehner J."/>
            <person name="Schuff M.J."/>
            <person name="Becker S.L."/>
            <person name="Kravczyk M."/>
            <person name="Gurevich A."/>
            <person name="Francke R."/>
            <person name="Mueller R."/>
            <person name="Keller V."/>
            <person name="Keller A."/>
        </authorList>
    </citation>
    <scope>NUCLEOTIDE SEQUENCE</scope>
    <source>
        <strain evidence="9">S39M_St_73</strain>
    </source>
</reference>
<proteinExistence type="inferred from homology"/>
<sequence length="458" mass="52229">MAIWSNKFHDSLSELAYSFNQSIQVDQRLFEADLEGSYAHAKMLGKQGIIPEEEADKIASELLQMKEDYQTGELVIDMSEEDIHSFTEAELTRRLGDIGKKVHTGRSRNDQVAVDLKIYSKNEIDELILLLKDGIAAFCKKAEDYTETIMPGYTHLQRAQPITYAHYCMAYAEMLYRDMTRLEDTKKRILETNPLGAGALATSTFPLDREYTTELLGFTDYAHNSLDAVSDRDYSIELASDLSILSMHLSRYAEETIIWSSQEFKFISLKDTFSTGSSIMPQKKNADMHELLRGKSGRVYGNLMAILTVMKGLPLAYDKDMQEEKELLFDSIDTMQQMLALLPDMLEETIIHEDKMYAATAEGFINATDCADYLAAKGIPFRDAYRITGDIIQYCLEKDYTLESMPLEAYQEFHDAFESDIFEAIDLQTVTFNRKVAGGPAPERVKEHIEWMENKLND</sequence>
<dbReference type="Gene3D" id="1.10.275.10">
    <property type="entry name" value="Fumarase/aspartase (N-terminal domain)"/>
    <property type="match status" value="1"/>
</dbReference>
<dbReference type="CDD" id="cd01359">
    <property type="entry name" value="Argininosuccinate_lyase"/>
    <property type="match status" value="1"/>
</dbReference>
<feature type="domain" description="Fumarate lyase N-terminal" evidence="7">
    <location>
        <begin position="7"/>
        <end position="301"/>
    </location>
</feature>
<comment type="pathway">
    <text evidence="1 6">Amino-acid biosynthesis; L-arginine biosynthesis; L-arginine from L-ornithine and carbamoyl phosphate: step 3/3.</text>
</comment>
<dbReference type="PRINTS" id="PR00149">
    <property type="entry name" value="FUMRATELYASE"/>
</dbReference>
<dbReference type="PANTHER" id="PTHR43814:SF1">
    <property type="entry name" value="ARGININOSUCCINATE LYASE"/>
    <property type="match status" value="1"/>
</dbReference>
<dbReference type="HAMAP" id="MF_00006">
    <property type="entry name" value="Arg_succ_lyase"/>
    <property type="match status" value="1"/>
</dbReference>
<dbReference type="PANTHER" id="PTHR43814">
    <property type="entry name" value="ARGININOSUCCINATE LYASE"/>
    <property type="match status" value="1"/>
</dbReference>
<dbReference type="FunFam" id="1.10.40.30:FF:000001">
    <property type="entry name" value="Argininosuccinate lyase"/>
    <property type="match status" value="1"/>
</dbReference>
<dbReference type="Gene3D" id="1.20.200.10">
    <property type="entry name" value="Fumarase/aspartase (Central domain)"/>
    <property type="match status" value="1"/>
</dbReference>
<organism evidence="9 10">
    <name type="scientific">Atopococcus tabaci</name>
    <dbReference type="NCBI Taxonomy" id="269774"/>
    <lineage>
        <taxon>Bacteria</taxon>
        <taxon>Bacillati</taxon>
        <taxon>Bacillota</taxon>
        <taxon>Bacilli</taxon>
        <taxon>Lactobacillales</taxon>
        <taxon>Carnobacteriaceae</taxon>
        <taxon>Atopococcus</taxon>
    </lineage>
</organism>
<dbReference type="NCBIfam" id="TIGR00838">
    <property type="entry name" value="argH"/>
    <property type="match status" value="1"/>
</dbReference>
<feature type="domain" description="Argininosuccinate lyase C-terminal" evidence="8">
    <location>
        <begin position="364"/>
        <end position="429"/>
    </location>
</feature>
<comment type="caution">
    <text evidence="9">The sequence shown here is derived from an EMBL/GenBank/DDBJ whole genome shotgun (WGS) entry which is preliminary data.</text>
</comment>
<evidence type="ECO:0000256" key="4">
    <source>
        <dbReference type="ARBA" id="ARBA00022605"/>
    </source>
</evidence>
<evidence type="ECO:0000259" key="7">
    <source>
        <dbReference type="Pfam" id="PF00206"/>
    </source>
</evidence>
<evidence type="ECO:0000256" key="6">
    <source>
        <dbReference type="HAMAP-Rule" id="MF_00006"/>
    </source>
</evidence>
<dbReference type="InterPro" id="IPR000362">
    <property type="entry name" value="Fumarate_lyase_fam"/>
</dbReference>
<dbReference type="PROSITE" id="PS00163">
    <property type="entry name" value="FUMARATE_LYASES"/>
    <property type="match status" value="1"/>
</dbReference>
<dbReference type="AlphaFoldDB" id="A0AA43ZS49"/>
<keyword evidence="10" id="KW-1185">Reference proteome</keyword>
<dbReference type="InterPro" id="IPR029419">
    <property type="entry name" value="Arg_succ_lyase_C"/>
</dbReference>
<dbReference type="InterPro" id="IPR022761">
    <property type="entry name" value="Fumarate_lyase_N"/>
</dbReference>
<dbReference type="Pfam" id="PF14698">
    <property type="entry name" value="ASL_C2"/>
    <property type="match status" value="1"/>
</dbReference>
<dbReference type="SUPFAM" id="SSF48557">
    <property type="entry name" value="L-aspartase-like"/>
    <property type="match status" value="1"/>
</dbReference>
<evidence type="ECO:0000313" key="10">
    <source>
        <dbReference type="Proteomes" id="UP001171751"/>
    </source>
</evidence>
<evidence type="ECO:0000256" key="1">
    <source>
        <dbReference type="ARBA" id="ARBA00004941"/>
    </source>
</evidence>
<accession>A0AA43ZS49</accession>
<dbReference type="InterPro" id="IPR024083">
    <property type="entry name" value="Fumarase/histidase_N"/>
</dbReference>
<comment type="catalytic activity">
    <reaction evidence="6">
        <text>2-(N(omega)-L-arginino)succinate = fumarate + L-arginine</text>
        <dbReference type="Rhea" id="RHEA:24020"/>
        <dbReference type="ChEBI" id="CHEBI:29806"/>
        <dbReference type="ChEBI" id="CHEBI:32682"/>
        <dbReference type="ChEBI" id="CHEBI:57472"/>
        <dbReference type="EC" id="4.3.2.1"/>
    </reaction>
</comment>
<dbReference type="InterPro" id="IPR008948">
    <property type="entry name" value="L-Aspartase-like"/>
</dbReference>
<keyword evidence="4 6" id="KW-0028">Amino-acid biosynthesis</keyword>
<comment type="subcellular location">
    <subcellularLocation>
        <location evidence="6">Cytoplasm</location>
    </subcellularLocation>
</comment>
<dbReference type="Pfam" id="PF00206">
    <property type="entry name" value="Lyase_1"/>
    <property type="match status" value="1"/>
</dbReference>
<dbReference type="GO" id="GO:0004056">
    <property type="term" value="F:argininosuccinate lyase activity"/>
    <property type="evidence" value="ECO:0007669"/>
    <property type="project" value="UniProtKB-UniRule"/>
</dbReference>
<evidence type="ECO:0000313" key="9">
    <source>
        <dbReference type="EMBL" id="MDO5457454.1"/>
    </source>
</evidence>
<dbReference type="Proteomes" id="UP001171751">
    <property type="component" value="Unassembled WGS sequence"/>
</dbReference>
<gene>
    <name evidence="6 9" type="primary">argH</name>
    <name evidence="9" type="ORF">Q4F26_03830</name>
</gene>
<dbReference type="FunFam" id="1.20.200.10:FF:000015">
    <property type="entry name" value="argininosuccinate lyase isoform X2"/>
    <property type="match status" value="1"/>
</dbReference>
<dbReference type="Gene3D" id="1.10.40.30">
    <property type="entry name" value="Fumarase/aspartase (C-terminal domain)"/>
    <property type="match status" value="1"/>
</dbReference>
<evidence type="ECO:0000259" key="8">
    <source>
        <dbReference type="Pfam" id="PF14698"/>
    </source>
</evidence>
<evidence type="ECO:0000256" key="3">
    <source>
        <dbReference type="ARBA" id="ARBA00022571"/>
    </source>
</evidence>
<protein>
    <recommendedName>
        <fullName evidence="2 6">Argininosuccinate lyase</fullName>
        <shortName evidence="6">ASAL</shortName>
        <ecNumber evidence="2 6">4.3.2.1</ecNumber>
    </recommendedName>
    <alternativeName>
        <fullName evidence="6">Arginosuccinase</fullName>
    </alternativeName>
</protein>
<dbReference type="InterPro" id="IPR009049">
    <property type="entry name" value="Argininosuccinate_lyase"/>
</dbReference>
<dbReference type="GO" id="GO:0042450">
    <property type="term" value="P:L-arginine biosynthetic process via ornithine"/>
    <property type="evidence" value="ECO:0007669"/>
    <property type="project" value="UniProtKB-UniRule"/>
</dbReference>
<dbReference type="InterPro" id="IPR020557">
    <property type="entry name" value="Fumarate_lyase_CS"/>
</dbReference>
<evidence type="ECO:0000256" key="2">
    <source>
        <dbReference type="ARBA" id="ARBA00012338"/>
    </source>
</evidence>
<name>A0AA43ZS49_9LACT</name>
<dbReference type="PRINTS" id="PR00145">
    <property type="entry name" value="ARGSUCLYASE"/>
</dbReference>
<keyword evidence="5 6" id="KW-0456">Lyase</keyword>
<dbReference type="EC" id="4.3.2.1" evidence="2 6"/>
<comment type="similarity">
    <text evidence="6">Belongs to the lyase 1 family. Argininosuccinate lyase subfamily.</text>
</comment>